<dbReference type="GO" id="GO:0006508">
    <property type="term" value="P:proteolysis"/>
    <property type="evidence" value="ECO:0007669"/>
    <property type="project" value="InterPro"/>
</dbReference>
<dbReference type="PANTHER" id="PTHR24271">
    <property type="entry name" value="KALLIKREIN-RELATED"/>
    <property type="match status" value="1"/>
</dbReference>
<dbReference type="PROSITE" id="PS50240">
    <property type="entry name" value="TRYPSIN_DOM"/>
    <property type="match status" value="1"/>
</dbReference>
<evidence type="ECO:0000256" key="4">
    <source>
        <dbReference type="ARBA" id="ARBA00023157"/>
    </source>
</evidence>
<protein>
    <recommendedName>
        <fullName evidence="5">Peptidase S1 domain-containing protein</fullName>
    </recommendedName>
</protein>
<evidence type="ECO:0000256" key="1">
    <source>
        <dbReference type="ARBA" id="ARBA00022729"/>
    </source>
</evidence>
<evidence type="ECO:0000256" key="3">
    <source>
        <dbReference type="ARBA" id="ARBA00023145"/>
    </source>
</evidence>
<feature type="domain" description="Peptidase S1" evidence="5">
    <location>
        <begin position="1"/>
        <end position="189"/>
    </location>
</feature>
<dbReference type="GO" id="GO:0004252">
    <property type="term" value="F:serine-type endopeptidase activity"/>
    <property type="evidence" value="ECO:0007669"/>
    <property type="project" value="InterPro"/>
</dbReference>
<accession>A0A401S8S1</accession>
<dbReference type="Gene3D" id="2.40.10.10">
    <property type="entry name" value="Trypsin-like serine proteases"/>
    <property type="match status" value="2"/>
</dbReference>
<keyword evidence="7" id="KW-1185">Reference proteome</keyword>
<sequence length="201" mass="22707">MKCSKGPVQVVLGAHSLSQNEKSQQKIRVKKQYPHPKFNKKTPDDDIMLLQLSSEAKINKYVELLNLPKDKGKDIKPGICCTVAGWGQTKSKAPSDTLREVMLYVIDRKTCNSKQYYNHRPQITKDMICASDRKGREDTSLGDSGGPLLCRNKYKGIVSYGPKDPDAKKPGIYTFITKKYLDWIEKVIGVKTYNMTAEGLY</sequence>
<name>A0A401S8S1_CHIPU</name>
<evidence type="ECO:0000313" key="7">
    <source>
        <dbReference type="Proteomes" id="UP000287033"/>
    </source>
</evidence>
<dbReference type="InterPro" id="IPR009003">
    <property type="entry name" value="Peptidase_S1_PA"/>
</dbReference>
<proteinExistence type="predicted"/>
<evidence type="ECO:0000313" key="6">
    <source>
        <dbReference type="EMBL" id="GCC26730.1"/>
    </source>
</evidence>
<dbReference type="InterPro" id="IPR001254">
    <property type="entry name" value="Trypsin_dom"/>
</dbReference>
<dbReference type="PROSITE" id="PS00135">
    <property type="entry name" value="TRYPSIN_SER"/>
    <property type="match status" value="1"/>
</dbReference>
<evidence type="ECO:0000256" key="2">
    <source>
        <dbReference type="ARBA" id="ARBA00022825"/>
    </source>
</evidence>
<keyword evidence="3" id="KW-0865">Zymogen</keyword>
<gene>
    <name evidence="6" type="ORF">chiPu_0005148</name>
</gene>
<comment type="caution">
    <text evidence="6">The sequence shown here is derived from an EMBL/GenBank/DDBJ whole genome shotgun (WGS) entry which is preliminary data.</text>
</comment>
<organism evidence="6 7">
    <name type="scientific">Chiloscyllium punctatum</name>
    <name type="common">Brownbanded bambooshark</name>
    <name type="synonym">Hemiscyllium punctatum</name>
    <dbReference type="NCBI Taxonomy" id="137246"/>
    <lineage>
        <taxon>Eukaryota</taxon>
        <taxon>Metazoa</taxon>
        <taxon>Chordata</taxon>
        <taxon>Craniata</taxon>
        <taxon>Vertebrata</taxon>
        <taxon>Chondrichthyes</taxon>
        <taxon>Elasmobranchii</taxon>
        <taxon>Galeomorphii</taxon>
        <taxon>Galeoidea</taxon>
        <taxon>Orectolobiformes</taxon>
        <taxon>Hemiscylliidae</taxon>
        <taxon>Chiloscyllium</taxon>
    </lineage>
</organism>
<keyword evidence="4" id="KW-1015">Disulfide bond</keyword>
<dbReference type="Proteomes" id="UP000287033">
    <property type="component" value="Unassembled WGS sequence"/>
</dbReference>
<dbReference type="STRING" id="137246.A0A401S8S1"/>
<dbReference type="SMART" id="SM00020">
    <property type="entry name" value="Tryp_SPc"/>
    <property type="match status" value="1"/>
</dbReference>
<keyword evidence="2" id="KW-0378">Hydrolase</keyword>
<dbReference type="PANTHER" id="PTHR24271:SF52">
    <property type="entry name" value="GRANZYME K"/>
    <property type="match status" value="1"/>
</dbReference>
<dbReference type="FunFam" id="2.40.10.10:FF:000014">
    <property type="entry name" value="Complement factor D"/>
    <property type="match status" value="1"/>
</dbReference>
<reference evidence="6 7" key="1">
    <citation type="journal article" date="2018" name="Nat. Ecol. Evol.">
        <title>Shark genomes provide insights into elasmobranch evolution and the origin of vertebrates.</title>
        <authorList>
            <person name="Hara Y"/>
            <person name="Yamaguchi K"/>
            <person name="Onimaru K"/>
            <person name="Kadota M"/>
            <person name="Koyanagi M"/>
            <person name="Keeley SD"/>
            <person name="Tatsumi K"/>
            <person name="Tanaka K"/>
            <person name="Motone F"/>
            <person name="Kageyama Y"/>
            <person name="Nozu R"/>
            <person name="Adachi N"/>
            <person name="Nishimura O"/>
            <person name="Nakagawa R"/>
            <person name="Tanegashima C"/>
            <person name="Kiyatake I"/>
            <person name="Matsumoto R"/>
            <person name="Murakumo K"/>
            <person name="Nishida K"/>
            <person name="Terakita A"/>
            <person name="Kuratani S"/>
            <person name="Sato K"/>
            <person name="Hyodo S Kuraku.S."/>
        </authorList>
    </citation>
    <scope>NUCLEOTIDE SEQUENCE [LARGE SCALE GENOMIC DNA]</scope>
</reference>
<keyword evidence="1" id="KW-0732">Signal</keyword>
<dbReference type="EMBL" id="BEZZ01000135">
    <property type="protein sequence ID" value="GCC26730.1"/>
    <property type="molecule type" value="Genomic_DNA"/>
</dbReference>
<dbReference type="OMA" id="KYQAWIK"/>
<dbReference type="Pfam" id="PF00089">
    <property type="entry name" value="Trypsin"/>
    <property type="match status" value="1"/>
</dbReference>
<keyword evidence="2" id="KW-0645">Protease</keyword>
<dbReference type="SUPFAM" id="SSF50494">
    <property type="entry name" value="Trypsin-like serine proteases"/>
    <property type="match status" value="1"/>
</dbReference>
<dbReference type="OrthoDB" id="6755574at2759"/>
<evidence type="ECO:0000259" key="5">
    <source>
        <dbReference type="PROSITE" id="PS50240"/>
    </source>
</evidence>
<dbReference type="PRINTS" id="PR00722">
    <property type="entry name" value="CHYMOTRYPSIN"/>
</dbReference>
<dbReference type="InterPro" id="IPR001314">
    <property type="entry name" value="Peptidase_S1A"/>
</dbReference>
<dbReference type="InterPro" id="IPR043504">
    <property type="entry name" value="Peptidase_S1_PA_chymotrypsin"/>
</dbReference>
<keyword evidence="2" id="KW-0720">Serine protease</keyword>
<dbReference type="CDD" id="cd00190">
    <property type="entry name" value="Tryp_SPc"/>
    <property type="match status" value="1"/>
</dbReference>
<dbReference type="AlphaFoldDB" id="A0A401S8S1"/>
<dbReference type="InterPro" id="IPR033116">
    <property type="entry name" value="TRYPSIN_SER"/>
</dbReference>